<dbReference type="GO" id="GO:0008289">
    <property type="term" value="F:lipid binding"/>
    <property type="evidence" value="ECO:0007669"/>
    <property type="project" value="UniProtKB-UniRule"/>
</dbReference>
<evidence type="ECO:0000313" key="4">
    <source>
        <dbReference type="EMBL" id="RRS00003.1"/>
    </source>
</evidence>
<dbReference type="GO" id="GO:0006950">
    <property type="term" value="P:response to stress"/>
    <property type="evidence" value="ECO:0007669"/>
    <property type="project" value="UniProtKB-ARBA"/>
</dbReference>
<evidence type="ECO:0000256" key="2">
    <source>
        <dbReference type="PIRNR" id="PIRNR036893"/>
    </source>
</evidence>
<dbReference type="CDD" id="cd19438">
    <property type="entry name" value="lipocalin_Blc-like"/>
    <property type="match status" value="1"/>
</dbReference>
<name>A0A426UZF1_9BURK</name>
<dbReference type="InterPro" id="IPR012674">
    <property type="entry name" value="Calycin"/>
</dbReference>
<accession>A0A426UZF1</accession>
<evidence type="ECO:0000256" key="1">
    <source>
        <dbReference type="ARBA" id="ARBA00006889"/>
    </source>
</evidence>
<dbReference type="PIRSF" id="PIRSF036893">
    <property type="entry name" value="Lipocalin_ApoD"/>
    <property type="match status" value="1"/>
</dbReference>
<evidence type="ECO:0000313" key="5">
    <source>
        <dbReference type="Proteomes" id="UP000269265"/>
    </source>
</evidence>
<keyword evidence="2" id="KW-0472">Membrane</keyword>
<comment type="similarity">
    <text evidence="1 2">Belongs to the calycin superfamily. Lipocalin family.</text>
</comment>
<keyword evidence="2" id="KW-0449">Lipoprotein</keyword>
<dbReference type="Gene3D" id="2.40.128.20">
    <property type="match status" value="1"/>
</dbReference>
<dbReference type="InterPro" id="IPR002446">
    <property type="entry name" value="Lipocalin_bac"/>
</dbReference>
<dbReference type="GO" id="GO:0009279">
    <property type="term" value="C:cell outer membrane"/>
    <property type="evidence" value="ECO:0007669"/>
    <property type="project" value="UniProtKB-SubCell"/>
</dbReference>
<comment type="caution">
    <text evidence="4">The sequence shown here is derived from an EMBL/GenBank/DDBJ whole genome shotgun (WGS) entry which is preliminary data.</text>
</comment>
<keyword evidence="5" id="KW-1185">Reference proteome</keyword>
<comment type="function">
    <text evidence="2">Involved in the storage or transport of lipids necessary for membrane maintenance under stressful conditions. Displays a binding preference for lysophospholipids.</text>
</comment>
<comment type="subcellular location">
    <subcellularLocation>
        <location evidence="2">Cell outer membrane</location>
    </subcellularLocation>
</comment>
<reference evidence="4 5" key="1">
    <citation type="submission" date="2018-12" db="EMBL/GenBank/DDBJ databases">
        <title>The whole draft genome of Aquabacterium sp. SJQ9.</title>
        <authorList>
            <person name="Sun L."/>
            <person name="Gao X."/>
            <person name="Chen W."/>
            <person name="Huang K."/>
        </authorList>
    </citation>
    <scope>NUCLEOTIDE SEQUENCE [LARGE SCALE GENOMIC DNA]</scope>
    <source>
        <strain evidence="4 5">SJQ9</strain>
    </source>
</reference>
<dbReference type="OrthoDB" id="9793905at2"/>
<evidence type="ECO:0000259" key="3">
    <source>
        <dbReference type="Pfam" id="PF08212"/>
    </source>
</evidence>
<dbReference type="AlphaFoldDB" id="A0A426UZF1"/>
<feature type="domain" description="Lipocalin/cytosolic fatty-acid binding" evidence="3">
    <location>
        <begin position="25"/>
        <end position="165"/>
    </location>
</feature>
<gene>
    <name evidence="4" type="ORF">EIP75_23155</name>
</gene>
<dbReference type="PRINTS" id="PR01171">
    <property type="entry name" value="BCTLIPOCALIN"/>
</dbReference>
<dbReference type="PANTHER" id="PTHR10612:SF34">
    <property type="entry name" value="APOLIPOPROTEIN D"/>
    <property type="match status" value="1"/>
</dbReference>
<keyword evidence="2" id="KW-0998">Cell outer membrane</keyword>
<dbReference type="Proteomes" id="UP000269265">
    <property type="component" value="Unassembled WGS sequence"/>
</dbReference>
<keyword evidence="2" id="KW-0446">Lipid-binding</keyword>
<comment type="subunit">
    <text evidence="2">Homodimer.</text>
</comment>
<dbReference type="InterPro" id="IPR022271">
    <property type="entry name" value="Lipocalin_ApoD"/>
</dbReference>
<sequence length="169" mass="19025">MSVLGLGACGGAKEGLPPVPRVAQVDLPRFMGDWYVIASIPSFLEKDTYDAVESYAPRPDGRIQTTFRYRQGGHEQPIKTMHPIGTVKPGTGNALWDMQFFWPIQAEYVISYLNDDYSQTIVARNARDLVWIMARTPSIPEADYQAHLARIKAMGYDTGQLRKVPHLDR</sequence>
<dbReference type="EMBL" id="RSED01000036">
    <property type="protein sequence ID" value="RRS00003.1"/>
    <property type="molecule type" value="Genomic_DNA"/>
</dbReference>
<dbReference type="InterPro" id="IPR000566">
    <property type="entry name" value="Lipocln_cytosolic_FA-bd_dom"/>
</dbReference>
<organism evidence="4 5">
    <name type="scientific">Aquabacterium soli</name>
    <dbReference type="NCBI Taxonomy" id="2493092"/>
    <lineage>
        <taxon>Bacteria</taxon>
        <taxon>Pseudomonadati</taxon>
        <taxon>Pseudomonadota</taxon>
        <taxon>Betaproteobacteria</taxon>
        <taxon>Burkholderiales</taxon>
        <taxon>Aquabacterium</taxon>
    </lineage>
</organism>
<dbReference type="InterPro" id="IPR047202">
    <property type="entry name" value="Lipocalin_Blc-like_dom"/>
</dbReference>
<dbReference type="Pfam" id="PF08212">
    <property type="entry name" value="Lipocalin_2"/>
    <property type="match status" value="1"/>
</dbReference>
<protein>
    <recommendedName>
        <fullName evidence="2">Outer membrane lipoprotein Blc</fullName>
    </recommendedName>
</protein>
<dbReference type="PANTHER" id="PTHR10612">
    <property type="entry name" value="APOLIPOPROTEIN D"/>
    <property type="match status" value="1"/>
</dbReference>
<proteinExistence type="inferred from homology"/>
<dbReference type="SUPFAM" id="SSF50814">
    <property type="entry name" value="Lipocalins"/>
    <property type="match status" value="1"/>
</dbReference>